<protein>
    <submittedName>
        <fullName evidence="3">Uncharacterized protein LOC114337372 isoform X1</fullName>
    </submittedName>
</protein>
<evidence type="ECO:0000256" key="1">
    <source>
        <dbReference type="SAM" id="Coils"/>
    </source>
</evidence>
<feature type="region of interest" description="Disordered" evidence="2">
    <location>
        <begin position="207"/>
        <end position="273"/>
    </location>
</feature>
<organism evidence="3">
    <name type="scientific">Diabrotica virgifera virgifera</name>
    <name type="common">western corn rootworm</name>
    <dbReference type="NCBI Taxonomy" id="50390"/>
    <lineage>
        <taxon>Eukaryota</taxon>
        <taxon>Metazoa</taxon>
        <taxon>Ecdysozoa</taxon>
        <taxon>Arthropoda</taxon>
        <taxon>Hexapoda</taxon>
        <taxon>Insecta</taxon>
        <taxon>Pterygota</taxon>
        <taxon>Neoptera</taxon>
        <taxon>Endopterygota</taxon>
        <taxon>Coleoptera</taxon>
        <taxon>Polyphaga</taxon>
        <taxon>Cucujiformia</taxon>
        <taxon>Chrysomeloidea</taxon>
        <taxon>Chrysomelidae</taxon>
        <taxon>Galerucinae</taxon>
        <taxon>Diabroticina</taxon>
        <taxon>Diabroticites</taxon>
        <taxon>Diabrotica</taxon>
    </lineage>
</organism>
<feature type="coiled-coil region" evidence="1">
    <location>
        <begin position="275"/>
        <end position="348"/>
    </location>
</feature>
<dbReference type="RefSeq" id="XP_028143585.1">
    <property type="nucleotide sequence ID" value="XM_028287784.1"/>
</dbReference>
<accession>A0A6P7GII4</accession>
<dbReference type="AlphaFoldDB" id="A0A6P7GII4"/>
<dbReference type="InParanoid" id="A0A6P7GII4"/>
<sequence length="370" mass="43312">MALNYKLPETSKKTTGTSLRKQLHLKERLCCKCGFKTRFRYYMDSHRDFVHGNGPTSKGAGNIIKDDENIVLLHYVRKLQLYKYYESVDTIQKELTNKLMDVMRIFKKEGCNRGSVELEKFFLNMRYDSMWRFKSYYIQKSAARPTKEDYILANLFPKFYESVGFDMSQLMADAKTYSTEIVEYLGPVEDQERPSILEDTSSLCHLNDVEPQPNLKRPCSEEDEGPANKITKEVHEDEDVRHKRMLDITRGRNNYEAATSESSTNDNNSSTDDINNALKAKLLVAEKQLKEKDDELERKNLEISYLKELHKNQNNSSTDEINTLKAKLLVAEKQLREKDHELDRKNLEISYLKELHANELEIEKIKLLFY</sequence>
<name>A0A6P7GII4_DIAVI</name>
<proteinExistence type="predicted"/>
<evidence type="ECO:0000256" key="2">
    <source>
        <dbReference type="SAM" id="MobiDB-lite"/>
    </source>
</evidence>
<feature type="compositionally biased region" description="Low complexity" evidence="2">
    <location>
        <begin position="257"/>
        <end position="273"/>
    </location>
</feature>
<gene>
    <name evidence="3" type="primary">LOC114337372</name>
</gene>
<keyword evidence="1" id="KW-0175">Coiled coil</keyword>
<reference evidence="3" key="1">
    <citation type="submission" date="2025-08" db="UniProtKB">
        <authorList>
            <consortium name="RefSeq"/>
        </authorList>
    </citation>
    <scope>IDENTIFICATION</scope>
    <source>
        <tissue evidence="3">Whole insect</tissue>
    </source>
</reference>
<evidence type="ECO:0000313" key="3">
    <source>
        <dbReference type="RefSeq" id="XP_028143585.1"/>
    </source>
</evidence>
<feature type="compositionally biased region" description="Basic and acidic residues" evidence="2">
    <location>
        <begin position="230"/>
        <end position="250"/>
    </location>
</feature>